<comment type="caution">
    <text evidence="2">The sequence shown here is derived from an EMBL/GenBank/DDBJ whole genome shotgun (WGS) entry which is preliminary data.</text>
</comment>
<dbReference type="RefSeq" id="XP_018995713.1">
    <property type="nucleotide sequence ID" value="XM_019137044.1"/>
</dbReference>
<keyword evidence="3" id="KW-1185">Reference proteome</keyword>
<feature type="compositionally biased region" description="Basic and acidic residues" evidence="1">
    <location>
        <begin position="91"/>
        <end position="102"/>
    </location>
</feature>
<dbReference type="Proteomes" id="UP000094065">
    <property type="component" value="Unassembled WGS sequence"/>
</dbReference>
<evidence type="ECO:0000256" key="1">
    <source>
        <dbReference type="SAM" id="MobiDB-lite"/>
    </source>
</evidence>
<dbReference type="EMBL" id="AWGJ01000004">
    <property type="protein sequence ID" value="ODN81147.1"/>
    <property type="molecule type" value="Genomic_DNA"/>
</dbReference>
<name>A0A1E3HY15_9TREE</name>
<feature type="compositionally biased region" description="Basic and acidic residues" evidence="1">
    <location>
        <begin position="22"/>
        <end position="35"/>
    </location>
</feature>
<feature type="region of interest" description="Disordered" evidence="1">
    <location>
        <begin position="289"/>
        <end position="316"/>
    </location>
</feature>
<reference evidence="2 3" key="1">
    <citation type="submission" date="2016-06" db="EMBL/GenBank/DDBJ databases">
        <title>Evolution of pathogenesis and genome organization in the Tremellales.</title>
        <authorList>
            <person name="Cuomo C."/>
            <person name="Litvintseva A."/>
            <person name="Heitman J."/>
            <person name="Chen Y."/>
            <person name="Sun S."/>
            <person name="Springer D."/>
            <person name="Dromer F."/>
            <person name="Young S."/>
            <person name="Zeng Q."/>
            <person name="Chapman S."/>
            <person name="Gujja S."/>
            <person name="Saif S."/>
            <person name="Birren B."/>
        </authorList>
    </citation>
    <scope>NUCLEOTIDE SEQUENCE [LARGE SCALE GENOMIC DNA]</scope>
    <source>
        <strain evidence="2 3">CBS 6039</strain>
    </source>
</reference>
<proteinExistence type="predicted"/>
<sequence>MSFNIGPLGPASSARSRNTRIIRGDYSGEGHRPHCDDDDDDIALVERRRSSERSPTRPSAPSGTRMPSGYPVNARNDRYHHNQSLNEQTDLDPRTPEAEQQRFWDQTSRITRRPGDAESTRHTMESDYKDWLDEQADAIRTVYTGWIVKVQDAQQALEQARTRTKKLGDDNRSALSILQARTERGHNDRSDLESRLNTLSVLSESYTVAVEKERAAQQNLDHLREDQAFLAESGWRMVKEAADAKTFGPSFDTALNSWSKFAITCDCGQNPHDQRCLTANPTYWDKYMQKHSRDSRRQEEESARLSYQREFEPDLQ</sequence>
<dbReference type="GeneID" id="30154548"/>
<evidence type="ECO:0000313" key="3">
    <source>
        <dbReference type="Proteomes" id="UP000094065"/>
    </source>
</evidence>
<feature type="compositionally biased region" description="Basic and acidic residues" evidence="1">
    <location>
        <begin position="44"/>
        <end position="55"/>
    </location>
</feature>
<feature type="compositionally biased region" description="Basic and acidic residues" evidence="1">
    <location>
        <begin position="113"/>
        <end position="123"/>
    </location>
</feature>
<dbReference type="AlphaFoldDB" id="A0A1E3HY15"/>
<protein>
    <submittedName>
        <fullName evidence="2">Uncharacterized protein</fullName>
    </submittedName>
</protein>
<evidence type="ECO:0000313" key="2">
    <source>
        <dbReference type="EMBL" id="ODN81147.1"/>
    </source>
</evidence>
<gene>
    <name evidence="2" type="ORF">L202_03239</name>
</gene>
<organism evidence="2 3">
    <name type="scientific">Cryptococcus amylolentus CBS 6039</name>
    <dbReference type="NCBI Taxonomy" id="1295533"/>
    <lineage>
        <taxon>Eukaryota</taxon>
        <taxon>Fungi</taxon>
        <taxon>Dikarya</taxon>
        <taxon>Basidiomycota</taxon>
        <taxon>Agaricomycotina</taxon>
        <taxon>Tremellomycetes</taxon>
        <taxon>Tremellales</taxon>
        <taxon>Cryptococcaceae</taxon>
        <taxon>Cryptococcus</taxon>
    </lineage>
</organism>
<accession>A0A1E3HY15</accession>
<feature type="region of interest" description="Disordered" evidence="1">
    <location>
        <begin position="1"/>
        <end position="123"/>
    </location>
</feature>